<dbReference type="EMBL" id="JAFFZM010000016">
    <property type="protein sequence ID" value="MBO8201415.1"/>
    <property type="molecule type" value="Genomic_DNA"/>
</dbReference>
<feature type="region of interest" description="Disordered" evidence="1">
    <location>
        <begin position="1"/>
        <end position="51"/>
    </location>
</feature>
<keyword evidence="2" id="KW-1133">Transmembrane helix</keyword>
<evidence type="ECO:0000313" key="3">
    <source>
        <dbReference type="EMBL" id="MBO8201415.1"/>
    </source>
</evidence>
<feature type="region of interest" description="Disordered" evidence="1">
    <location>
        <begin position="82"/>
        <end position="125"/>
    </location>
</feature>
<gene>
    <name evidence="3" type="ORF">JW613_24415</name>
</gene>
<reference evidence="3 4" key="1">
    <citation type="submission" date="2021-02" db="EMBL/GenBank/DDBJ databases">
        <title>Streptomyces spirodelae sp. nov., isolated from duckweed.</title>
        <authorList>
            <person name="Saimee Y."/>
            <person name="Duangmal K."/>
        </authorList>
    </citation>
    <scope>NUCLEOTIDE SEQUENCE [LARGE SCALE GENOMIC DNA]</scope>
    <source>
        <strain evidence="3 4">DSM 42105</strain>
    </source>
</reference>
<sequence length="307" mass="32020">MSFGQGGPGWGSQGGPDWNSGGDPGDWNSGSPGGSAPDWAALAEQAERSRARRRRWLMAGGGALATAAVAGIVAVAVVNEDGSQGASDKPSESLPAEEDVPSPDPKPTFKDQPPPPPPPRDFISDVKRDKAPLSAKTLYPTQRVTINGRSYKLTKTATSKNCAEAAHAGLGPVLTRNNCTALYRATYTNEGLAVTVGIAAFKDAKTAEKVKKEYQPNLVALPGGGVPDFCRTVTCRTTANSLGRYAYFTIAGRTNGQPSDASDKKAQQAALDGSNYAYARVLQRGKDQSEAAAKSPEGGSPKARQDG</sequence>
<keyword evidence="2" id="KW-0472">Membrane</keyword>
<dbReference type="GeneID" id="96261763"/>
<keyword evidence="4" id="KW-1185">Reference proteome</keyword>
<evidence type="ECO:0000256" key="2">
    <source>
        <dbReference type="SAM" id="Phobius"/>
    </source>
</evidence>
<comment type="caution">
    <text evidence="3">The sequence shown here is derived from an EMBL/GenBank/DDBJ whole genome shotgun (WGS) entry which is preliminary data.</text>
</comment>
<evidence type="ECO:0008006" key="5">
    <source>
        <dbReference type="Google" id="ProtNLM"/>
    </source>
</evidence>
<evidence type="ECO:0000313" key="4">
    <source>
        <dbReference type="Proteomes" id="UP000721954"/>
    </source>
</evidence>
<feature type="transmembrane region" description="Helical" evidence="2">
    <location>
        <begin position="56"/>
        <end position="78"/>
    </location>
</feature>
<feature type="compositionally biased region" description="Pro residues" evidence="1">
    <location>
        <begin position="102"/>
        <end position="120"/>
    </location>
</feature>
<proteinExistence type="predicted"/>
<protein>
    <recommendedName>
        <fullName evidence="5">Tat pathway signal protein</fullName>
    </recommendedName>
</protein>
<keyword evidence="2" id="KW-0812">Transmembrane</keyword>
<evidence type="ECO:0000256" key="1">
    <source>
        <dbReference type="SAM" id="MobiDB-lite"/>
    </source>
</evidence>
<name>A0ABS3Y1F4_9ACTN</name>
<dbReference type="Proteomes" id="UP000721954">
    <property type="component" value="Unassembled WGS sequence"/>
</dbReference>
<accession>A0ABS3Y1F4</accession>
<feature type="region of interest" description="Disordered" evidence="1">
    <location>
        <begin position="284"/>
        <end position="307"/>
    </location>
</feature>
<dbReference type="RefSeq" id="WP_209213104.1">
    <property type="nucleotide sequence ID" value="NZ_JAFFZM010000016.1"/>
</dbReference>
<organism evidence="3 4">
    <name type="scientific">Streptomyces smyrnaeus</name>
    <dbReference type="NCBI Taxonomy" id="1387713"/>
    <lineage>
        <taxon>Bacteria</taxon>
        <taxon>Bacillati</taxon>
        <taxon>Actinomycetota</taxon>
        <taxon>Actinomycetes</taxon>
        <taxon>Kitasatosporales</taxon>
        <taxon>Streptomycetaceae</taxon>
        <taxon>Streptomyces</taxon>
    </lineage>
</organism>
<feature type="compositionally biased region" description="Gly residues" evidence="1">
    <location>
        <begin position="1"/>
        <end position="14"/>
    </location>
</feature>